<feature type="coiled-coil region" evidence="1">
    <location>
        <begin position="164"/>
        <end position="191"/>
    </location>
</feature>
<comment type="caution">
    <text evidence="3">The sequence shown here is derived from an EMBL/GenBank/DDBJ whole genome shotgun (WGS) entry which is preliminary data.</text>
</comment>
<evidence type="ECO:0000313" key="3">
    <source>
        <dbReference type="EMBL" id="RFM34414.1"/>
    </source>
</evidence>
<protein>
    <submittedName>
        <fullName evidence="3">DUF3560 domain-containing protein</fullName>
    </submittedName>
</protein>
<feature type="compositionally biased region" description="Basic and acidic residues" evidence="2">
    <location>
        <begin position="1"/>
        <end position="15"/>
    </location>
</feature>
<proteinExistence type="predicted"/>
<feature type="region of interest" description="Disordered" evidence="2">
    <location>
        <begin position="1"/>
        <end position="21"/>
    </location>
</feature>
<dbReference type="Proteomes" id="UP000261174">
    <property type="component" value="Unassembled WGS sequence"/>
</dbReference>
<dbReference type="AlphaFoldDB" id="A0A3E1P2S2"/>
<keyword evidence="1" id="KW-0175">Coiled coil</keyword>
<accession>A0A3E1P2S2</accession>
<name>A0A3E1P2S2_9BACT</name>
<gene>
    <name evidence="3" type="ORF">DXN04_14120</name>
</gene>
<dbReference type="Pfam" id="PF12083">
    <property type="entry name" value="DUF3560"/>
    <property type="match status" value="1"/>
</dbReference>
<keyword evidence="4" id="KW-1185">Reference proteome</keyword>
<evidence type="ECO:0000256" key="1">
    <source>
        <dbReference type="SAM" id="Coils"/>
    </source>
</evidence>
<dbReference type="InterPro" id="IPR021944">
    <property type="entry name" value="DUF3560"/>
</dbReference>
<reference evidence="3 4" key="1">
    <citation type="submission" date="2018-08" db="EMBL/GenBank/DDBJ databases">
        <title>Chitinophaga sp. K20C18050901, a novel bacterium isolated from forest soil.</title>
        <authorList>
            <person name="Wang C."/>
        </authorList>
    </citation>
    <scope>NUCLEOTIDE SEQUENCE [LARGE SCALE GENOMIC DNA]</scope>
    <source>
        <strain evidence="3 4">K20C18050901</strain>
    </source>
</reference>
<evidence type="ECO:0000256" key="2">
    <source>
        <dbReference type="SAM" id="MobiDB-lite"/>
    </source>
</evidence>
<evidence type="ECO:0000313" key="4">
    <source>
        <dbReference type="Proteomes" id="UP000261174"/>
    </source>
</evidence>
<dbReference type="OrthoDB" id="9803716at2"/>
<dbReference type="EMBL" id="QTJV01000004">
    <property type="protein sequence ID" value="RFM34414.1"/>
    <property type="molecule type" value="Genomic_DNA"/>
</dbReference>
<organism evidence="3 4">
    <name type="scientific">Chitinophaga silvisoli</name>
    <dbReference type="NCBI Taxonomy" id="2291814"/>
    <lineage>
        <taxon>Bacteria</taxon>
        <taxon>Pseudomonadati</taxon>
        <taxon>Bacteroidota</taxon>
        <taxon>Chitinophagia</taxon>
        <taxon>Chitinophagales</taxon>
        <taxon>Chitinophagaceae</taxon>
        <taxon>Chitinophaga</taxon>
    </lineage>
</organism>
<dbReference type="RefSeq" id="WP_116853998.1">
    <property type="nucleotide sequence ID" value="NZ_QTJV01000004.1"/>
</dbReference>
<sequence length="283" mass="32556">MKHNFEQRKQNRIENAKAQAEKNSLLSDRQYSAAQEIASYIPMGQPILVGHHSEKRHRRDLDRIHNLHGQSIQSAEKARYYEAKAKTIEENTAISSDDPQALTKLREALKECEDLQIFMKEVNKCIKKKDKEGFLKLPGTSEAKWIVVNTPDCFNSKGFARYKLTNNGAEIRRLKKRIAQLEKLEKMETSESEYNGVIYRKNVEANRVQLIFPGKPAEEIRTILKKYGFRWAPSEKAWQRHLNNDGIFAANYALKAIVANSTLNKQEPAKVFTLLNKQDNIAA</sequence>